<feature type="region of interest" description="Disordered" evidence="1">
    <location>
        <begin position="1"/>
        <end position="33"/>
    </location>
</feature>
<evidence type="ECO:0008006" key="4">
    <source>
        <dbReference type="Google" id="ProtNLM"/>
    </source>
</evidence>
<dbReference type="InterPro" id="IPR044517">
    <property type="entry name" value="PHOX1-4"/>
</dbReference>
<protein>
    <recommendedName>
        <fullName evidence="4">Tetratricopeptide repeat protein</fullName>
    </recommendedName>
</protein>
<evidence type="ECO:0000313" key="2">
    <source>
        <dbReference type="EMBL" id="KAG6491245.1"/>
    </source>
</evidence>
<sequence>MGKPTAKKTKGSGRRVTNPKSKHNRSSEHAPTIFQEDTQVFVHMAQGLKEEGNRLFHSRGYEGALVKYENAIKLLPKNHADPVYRHYNRAAWGGVKDLNQLELACKYIDLALHWEPNNLNALALSERLKKAMETNGTVVDGIAALLPPDAAVVSSKKNRKKNRKA</sequence>
<comment type="caution">
    <text evidence="2">The sequence shown here is derived from an EMBL/GenBank/DDBJ whole genome shotgun (WGS) entry which is preliminary data.</text>
</comment>
<dbReference type="AlphaFoldDB" id="A0A8J5FM91"/>
<dbReference type="SUPFAM" id="SSF48452">
    <property type="entry name" value="TPR-like"/>
    <property type="match status" value="1"/>
</dbReference>
<evidence type="ECO:0000313" key="3">
    <source>
        <dbReference type="Proteomes" id="UP000734854"/>
    </source>
</evidence>
<reference evidence="2 3" key="1">
    <citation type="submission" date="2020-08" db="EMBL/GenBank/DDBJ databases">
        <title>Plant Genome Project.</title>
        <authorList>
            <person name="Zhang R.-G."/>
        </authorList>
    </citation>
    <scope>NUCLEOTIDE SEQUENCE [LARGE SCALE GENOMIC DNA]</scope>
    <source>
        <tissue evidence="2">Rhizome</tissue>
    </source>
</reference>
<dbReference type="Proteomes" id="UP000734854">
    <property type="component" value="Unassembled WGS sequence"/>
</dbReference>
<dbReference type="InterPro" id="IPR011990">
    <property type="entry name" value="TPR-like_helical_dom_sf"/>
</dbReference>
<accession>A0A8J5FM91</accession>
<dbReference type="PANTHER" id="PTHR46183:SF4">
    <property type="entry name" value="PROTEIN PHOX4"/>
    <property type="match status" value="1"/>
</dbReference>
<keyword evidence="3" id="KW-1185">Reference proteome</keyword>
<dbReference type="PANTHER" id="PTHR46183">
    <property type="entry name" value="PROTEIN CLMP1"/>
    <property type="match status" value="1"/>
</dbReference>
<dbReference type="Gene3D" id="1.25.40.10">
    <property type="entry name" value="Tetratricopeptide repeat domain"/>
    <property type="match status" value="1"/>
</dbReference>
<name>A0A8J5FM91_ZINOF</name>
<evidence type="ECO:0000256" key="1">
    <source>
        <dbReference type="SAM" id="MobiDB-lite"/>
    </source>
</evidence>
<feature type="compositionally biased region" description="Basic residues" evidence="1">
    <location>
        <begin position="1"/>
        <end position="13"/>
    </location>
</feature>
<proteinExistence type="predicted"/>
<organism evidence="2 3">
    <name type="scientific">Zingiber officinale</name>
    <name type="common">Ginger</name>
    <name type="synonym">Amomum zingiber</name>
    <dbReference type="NCBI Taxonomy" id="94328"/>
    <lineage>
        <taxon>Eukaryota</taxon>
        <taxon>Viridiplantae</taxon>
        <taxon>Streptophyta</taxon>
        <taxon>Embryophyta</taxon>
        <taxon>Tracheophyta</taxon>
        <taxon>Spermatophyta</taxon>
        <taxon>Magnoliopsida</taxon>
        <taxon>Liliopsida</taxon>
        <taxon>Zingiberales</taxon>
        <taxon>Zingiberaceae</taxon>
        <taxon>Zingiber</taxon>
    </lineage>
</organism>
<gene>
    <name evidence="2" type="ORF">ZIOFF_052582</name>
</gene>
<dbReference type="EMBL" id="JACMSC010000014">
    <property type="protein sequence ID" value="KAG6491245.1"/>
    <property type="molecule type" value="Genomic_DNA"/>
</dbReference>